<dbReference type="GO" id="GO:0005615">
    <property type="term" value="C:extracellular space"/>
    <property type="evidence" value="ECO:0007669"/>
    <property type="project" value="TreeGrafter"/>
</dbReference>
<dbReference type="AlphaFoldDB" id="A0A2R8ZU81"/>
<keyword evidence="7" id="KW-1185">Reference proteome</keyword>
<dbReference type="EMBL" id="AJFE02021441">
    <property type="status" value="NOT_ANNOTATED_CDS"/>
    <property type="molecule type" value="Genomic_DNA"/>
</dbReference>
<feature type="region of interest" description="Disordered" evidence="4">
    <location>
        <begin position="1"/>
        <end position="53"/>
    </location>
</feature>
<evidence type="ECO:0000256" key="1">
    <source>
        <dbReference type="ARBA" id="ARBA00022572"/>
    </source>
</evidence>
<feature type="compositionally biased region" description="Polar residues" evidence="4">
    <location>
        <begin position="14"/>
        <end position="25"/>
    </location>
</feature>
<sequence>MFGNGKGYRGKKATTVTGTPRQEWTAQEPHRHSRFTPGTSPRAGLEKNYCRNPDGDINGPWCYRVNPRKLFDYCDIPLCGKLPSVLVRKLLPSYGFAKKKTTENGF</sequence>
<dbReference type="PANTHER" id="PTHR24261:SF7">
    <property type="entry name" value="KRINGLE DOMAIN-CONTAINING PROTEIN"/>
    <property type="match status" value="1"/>
</dbReference>
<proteinExistence type="predicted"/>
<accession>A0A2R8ZU81</accession>
<keyword evidence="2" id="KW-1015">Disulfide bond</keyword>
<dbReference type="Proteomes" id="UP000240080">
    <property type="component" value="Chromosome 6"/>
</dbReference>
<reference evidence="6 7" key="1">
    <citation type="journal article" date="2012" name="Nature">
        <title>The bonobo genome compared with the chimpanzee and human genomes.</title>
        <authorList>
            <person name="Prufer K."/>
            <person name="Munch K."/>
            <person name="Hellmann I."/>
            <person name="Akagi K."/>
            <person name="Miller J.R."/>
            <person name="Walenz B."/>
            <person name="Koren S."/>
            <person name="Sutton G."/>
            <person name="Kodira C."/>
            <person name="Winer R."/>
            <person name="Knight J.R."/>
            <person name="Mullikin J.C."/>
            <person name="Meader S.J."/>
            <person name="Ponting C.P."/>
            <person name="Lunter G."/>
            <person name="Higashino S."/>
            <person name="Hobolth A."/>
            <person name="Dutheil J."/>
            <person name="Karakoc E."/>
            <person name="Alkan C."/>
            <person name="Sajjadian S."/>
            <person name="Catacchio C.R."/>
            <person name="Ventura M."/>
            <person name="Marques-Bonet T."/>
            <person name="Eichler E.E."/>
            <person name="Andre C."/>
            <person name="Atencia R."/>
            <person name="Mugisha L."/>
            <person name="Junhold J."/>
            <person name="Patterson N."/>
            <person name="Siebauer M."/>
            <person name="Good J.M."/>
            <person name="Fischer A."/>
            <person name="Ptak S.E."/>
            <person name="Lachmann M."/>
            <person name="Symer D.E."/>
            <person name="Mailund T."/>
            <person name="Schierup M.H."/>
            <person name="Andres A.M."/>
            <person name="Kelso J."/>
            <person name="Paabo S."/>
        </authorList>
    </citation>
    <scope>NUCLEOTIDE SEQUENCE [LARGE SCALE GENOMIC DNA]</scope>
</reference>
<evidence type="ECO:0000256" key="3">
    <source>
        <dbReference type="PROSITE-ProRule" id="PRU00121"/>
    </source>
</evidence>
<comment type="caution">
    <text evidence="3">Lacks conserved residue(s) required for the propagation of feature annotation.</text>
</comment>
<dbReference type="PROSITE" id="PS00021">
    <property type="entry name" value="KRINGLE_1"/>
    <property type="match status" value="1"/>
</dbReference>
<dbReference type="InterPro" id="IPR050759">
    <property type="entry name" value="Serine_protease_kringle"/>
</dbReference>
<dbReference type="PANTHER" id="PTHR24261">
    <property type="entry name" value="PLASMINOGEN-RELATED"/>
    <property type="match status" value="1"/>
</dbReference>
<protein>
    <recommendedName>
        <fullName evidence="5">Kringle domain-containing protein</fullName>
    </recommendedName>
</protein>
<dbReference type="InterPro" id="IPR000001">
    <property type="entry name" value="Kringle"/>
</dbReference>
<dbReference type="GO" id="GO:0004175">
    <property type="term" value="F:endopeptidase activity"/>
    <property type="evidence" value="ECO:0007669"/>
    <property type="project" value="TreeGrafter"/>
</dbReference>
<evidence type="ECO:0000259" key="5">
    <source>
        <dbReference type="PROSITE" id="PS50070"/>
    </source>
</evidence>
<evidence type="ECO:0000256" key="4">
    <source>
        <dbReference type="SAM" id="MobiDB-lite"/>
    </source>
</evidence>
<evidence type="ECO:0000313" key="7">
    <source>
        <dbReference type="Proteomes" id="UP000240080"/>
    </source>
</evidence>
<dbReference type="InterPro" id="IPR013806">
    <property type="entry name" value="Kringle-like"/>
</dbReference>
<evidence type="ECO:0000256" key="2">
    <source>
        <dbReference type="ARBA" id="ARBA00023157"/>
    </source>
</evidence>
<dbReference type="Ensembl" id="ENSPPAT00000029746.1">
    <property type="protein sequence ID" value="ENSPPAP00000007409.1"/>
    <property type="gene ID" value="ENSPPAG00000026664.1"/>
</dbReference>
<dbReference type="PROSITE" id="PS50070">
    <property type="entry name" value="KRINGLE_2"/>
    <property type="match status" value="1"/>
</dbReference>
<evidence type="ECO:0000313" key="6">
    <source>
        <dbReference type="Ensembl" id="ENSPPAP00000007409.1"/>
    </source>
</evidence>
<feature type="domain" description="Kringle" evidence="5">
    <location>
        <begin position="1"/>
        <end position="79"/>
    </location>
</feature>
<dbReference type="PRINTS" id="PR00018">
    <property type="entry name" value="KRINGLE"/>
</dbReference>
<dbReference type="GeneTree" id="ENSGT00940000155208"/>
<organism evidence="6 7">
    <name type="scientific">Pan paniscus</name>
    <name type="common">Pygmy chimpanzee</name>
    <name type="synonym">Bonobo</name>
    <dbReference type="NCBI Taxonomy" id="9597"/>
    <lineage>
        <taxon>Eukaryota</taxon>
        <taxon>Metazoa</taxon>
        <taxon>Chordata</taxon>
        <taxon>Craniata</taxon>
        <taxon>Vertebrata</taxon>
        <taxon>Euteleostomi</taxon>
        <taxon>Mammalia</taxon>
        <taxon>Eutheria</taxon>
        <taxon>Euarchontoglires</taxon>
        <taxon>Primates</taxon>
        <taxon>Haplorrhini</taxon>
        <taxon>Catarrhini</taxon>
        <taxon>Hominidae</taxon>
        <taxon>Pan</taxon>
    </lineage>
</organism>
<dbReference type="InterPro" id="IPR038178">
    <property type="entry name" value="Kringle_sf"/>
</dbReference>
<dbReference type="InterPro" id="IPR018056">
    <property type="entry name" value="Kringle_CS"/>
</dbReference>
<reference evidence="6" key="3">
    <citation type="submission" date="2025-09" db="UniProtKB">
        <authorList>
            <consortium name="Ensembl"/>
        </authorList>
    </citation>
    <scope>IDENTIFICATION</scope>
</reference>
<dbReference type="SUPFAM" id="SSF57440">
    <property type="entry name" value="Kringle-like"/>
    <property type="match status" value="1"/>
</dbReference>
<name>A0A2R8ZU81_PANPA</name>
<dbReference type="GO" id="GO:0005102">
    <property type="term" value="F:signaling receptor binding"/>
    <property type="evidence" value="ECO:0007669"/>
    <property type="project" value="TreeGrafter"/>
</dbReference>
<dbReference type="Gene3D" id="2.40.20.10">
    <property type="entry name" value="Plasminogen Kringle 4"/>
    <property type="match status" value="1"/>
</dbReference>
<dbReference type="Bgee" id="ENSPPAG00000026664">
    <property type="expression patterns" value="Expressed in liver and 4 other cell types or tissues"/>
</dbReference>
<dbReference type="Pfam" id="PF00051">
    <property type="entry name" value="Kringle"/>
    <property type="match status" value="1"/>
</dbReference>
<dbReference type="CDD" id="cd00108">
    <property type="entry name" value="KR"/>
    <property type="match status" value="1"/>
</dbReference>
<dbReference type="STRING" id="9597.ENSPPAP00000007409"/>
<dbReference type="OMA" id="FATEARC"/>
<dbReference type="SMART" id="SM00130">
    <property type="entry name" value="KR"/>
    <property type="match status" value="1"/>
</dbReference>
<keyword evidence="1 3" id="KW-0420">Kringle</keyword>
<reference evidence="6" key="2">
    <citation type="submission" date="2025-08" db="UniProtKB">
        <authorList>
            <consortium name="Ensembl"/>
        </authorList>
    </citation>
    <scope>IDENTIFICATION</scope>
</reference>